<feature type="transmembrane region" description="Helical" evidence="1">
    <location>
        <begin position="488"/>
        <end position="511"/>
    </location>
</feature>
<keyword evidence="1" id="KW-0812">Transmembrane</keyword>
<keyword evidence="1" id="KW-0472">Membrane</keyword>
<feature type="non-terminal residue" evidence="2">
    <location>
        <position position="1"/>
    </location>
</feature>
<accession>A0A382F7B9</accession>
<evidence type="ECO:0000313" key="2">
    <source>
        <dbReference type="EMBL" id="SVB58011.1"/>
    </source>
</evidence>
<reference evidence="2" key="1">
    <citation type="submission" date="2018-05" db="EMBL/GenBank/DDBJ databases">
        <authorList>
            <person name="Lanie J.A."/>
            <person name="Ng W.-L."/>
            <person name="Kazmierczak K.M."/>
            <person name="Andrzejewski T.M."/>
            <person name="Davidsen T.M."/>
            <person name="Wayne K.J."/>
            <person name="Tettelin H."/>
            <person name="Glass J.I."/>
            <person name="Rusch D."/>
            <person name="Podicherti R."/>
            <person name="Tsui H.-C.T."/>
            <person name="Winkler M.E."/>
        </authorList>
    </citation>
    <scope>NUCLEOTIDE SEQUENCE</scope>
</reference>
<protein>
    <submittedName>
        <fullName evidence="2">Uncharacterized protein</fullName>
    </submittedName>
</protein>
<dbReference type="AlphaFoldDB" id="A0A382F7B9"/>
<dbReference type="EMBL" id="UINC01048012">
    <property type="protein sequence ID" value="SVB58011.1"/>
    <property type="molecule type" value="Genomic_DNA"/>
</dbReference>
<gene>
    <name evidence="2" type="ORF">METZ01_LOCUS210865</name>
</gene>
<proteinExistence type="predicted"/>
<organism evidence="2">
    <name type="scientific">marine metagenome</name>
    <dbReference type="NCBI Taxonomy" id="408172"/>
    <lineage>
        <taxon>unclassified sequences</taxon>
        <taxon>metagenomes</taxon>
        <taxon>ecological metagenomes</taxon>
    </lineage>
</organism>
<sequence length="537" mass="58989">QADVTLIIDGMVTNSSVTVPPLKIGETIILEVGIPTSGFQDLRIILDGQRRHSELDRSNNGLGWSSTTGPIEFENDTDFDGLPDLVEEAGYLIHILDSRVEAVRMLEFLQDPANNSAPSMTQRMVYPSPDHHDSDDDGLSDYLEWIISTNATNPDTDGDQYSDVEEYHSASQDPLMIEFESPVIEAFEPTQTLQPEESELKSGFFTRTHTREFTVEDRNTELVIVKVVRPNSEGVYEPVLVREEGDIRYYTVTYEYPWLGEFFVNVTAIDSFGNGNEFQIASQDSVWERVTNKINTRVAEHLMGELASPAIGFMTGLVYGLKDIVDFATGVVRFILDMRDQLESLMDIIKDCTPELRRPIQFPDACPIDLHEIASEAWKGFVGLSPYNPESAAHDVFLYFSILGFATVILLSNSLAVKAFNKVRSASSTIDDIASGIGRIPSKVVGTLRDAIGSVSTSVKSGIPLAIRSAAAPAFSAMKSGASTVLKALGSGIGVVLSAVFVAFFLIPSIIVNMLDDVIKLILRAKSHGSMFDVVRP</sequence>
<feature type="non-terminal residue" evidence="2">
    <location>
        <position position="537"/>
    </location>
</feature>
<name>A0A382F7B9_9ZZZZ</name>
<keyword evidence="1" id="KW-1133">Transmembrane helix</keyword>
<feature type="transmembrane region" description="Helical" evidence="1">
    <location>
        <begin position="396"/>
        <end position="417"/>
    </location>
</feature>
<evidence type="ECO:0000256" key="1">
    <source>
        <dbReference type="SAM" id="Phobius"/>
    </source>
</evidence>